<evidence type="ECO:0000313" key="3">
    <source>
        <dbReference type="Proteomes" id="UP001485043"/>
    </source>
</evidence>
<organism evidence="2 3">
    <name type="scientific">Apatococcus fuscideae</name>
    <dbReference type="NCBI Taxonomy" id="2026836"/>
    <lineage>
        <taxon>Eukaryota</taxon>
        <taxon>Viridiplantae</taxon>
        <taxon>Chlorophyta</taxon>
        <taxon>core chlorophytes</taxon>
        <taxon>Trebouxiophyceae</taxon>
        <taxon>Chlorellales</taxon>
        <taxon>Chlorellaceae</taxon>
        <taxon>Apatococcus</taxon>
    </lineage>
</organism>
<protein>
    <submittedName>
        <fullName evidence="2">Uncharacterized protein</fullName>
    </submittedName>
</protein>
<dbReference type="EMBL" id="JALJOV010000507">
    <property type="protein sequence ID" value="KAK9863173.1"/>
    <property type="molecule type" value="Genomic_DNA"/>
</dbReference>
<keyword evidence="1" id="KW-0732">Signal</keyword>
<proteinExistence type="predicted"/>
<dbReference type="AlphaFoldDB" id="A0AAW1T394"/>
<feature type="signal peptide" evidence="1">
    <location>
        <begin position="1"/>
        <end position="26"/>
    </location>
</feature>
<feature type="chain" id="PRO_5043329440" evidence="1">
    <location>
        <begin position="27"/>
        <end position="345"/>
    </location>
</feature>
<gene>
    <name evidence="2" type="ORF">WJX84_011002</name>
</gene>
<evidence type="ECO:0000313" key="2">
    <source>
        <dbReference type="EMBL" id="KAK9863173.1"/>
    </source>
</evidence>
<dbReference type="Proteomes" id="UP001485043">
    <property type="component" value="Unassembled WGS sequence"/>
</dbReference>
<reference evidence="2 3" key="1">
    <citation type="journal article" date="2024" name="Nat. Commun.">
        <title>Phylogenomics reveals the evolutionary origins of lichenization in chlorophyte algae.</title>
        <authorList>
            <person name="Puginier C."/>
            <person name="Libourel C."/>
            <person name="Otte J."/>
            <person name="Skaloud P."/>
            <person name="Haon M."/>
            <person name="Grisel S."/>
            <person name="Petersen M."/>
            <person name="Berrin J.G."/>
            <person name="Delaux P.M."/>
            <person name="Dal Grande F."/>
            <person name="Keller J."/>
        </authorList>
    </citation>
    <scope>NUCLEOTIDE SEQUENCE [LARGE SCALE GENOMIC DNA]</scope>
    <source>
        <strain evidence="2 3">SAG 2523</strain>
    </source>
</reference>
<sequence length="345" mass="39017">MDRKELYRVCSTSLCFIVLTIPFLQAIHSKESEFNCRSLGLSGECEEVEACTCVCFKLTKWSTTVEAAYFGELGYELVLYSPYIYYLHILGKLKRTLGPPGSSAFNYFSPNHTELPFGRRFCPGLYSNKNAHAAIADFRFDEWVPPQYKQHFQGKLPALSELPLLILHNKYTKEWDQPPANFIDVPTLLQLIDMLKGRYTIVYMRPYTSQHLPGYVGDSNLDVEFNDHEEIKRQHPEVHLAHELLGQLTEVNDFNELQLALHAQSDAFISVLGGNAVIASYFAGTNIVYAVKGQETTHNDEFGVLYPRLSPEGLGKVVHARNYGQLLALAEQHFLSESAQTDVVA</sequence>
<accession>A0AAW1T394</accession>
<keyword evidence="3" id="KW-1185">Reference proteome</keyword>
<comment type="caution">
    <text evidence="2">The sequence shown here is derived from an EMBL/GenBank/DDBJ whole genome shotgun (WGS) entry which is preliminary data.</text>
</comment>
<evidence type="ECO:0000256" key="1">
    <source>
        <dbReference type="SAM" id="SignalP"/>
    </source>
</evidence>
<name>A0AAW1T394_9CHLO</name>